<keyword evidence="2" id="KW-1185">Reference proteome</keyword>
<dbReference type="HOGENOM" id="CLU_182788_0_1_9"/>
<dbReference type="InterPro" id="IPR025346">
    <property type="entry name" value="DUF4250"/>
</dbReference>
<dbReference type="RefSeq" id="WP_003454644.1">
    <property type="nucleotide sequence ID" value="NC_008261.1"/>
</dbReference>
<dbReference type="PaxDb" id="195103-CPF_1734"/>
<dbReference type="eggNOG" id="ENOG50339TV">
    <property type="taxonomic scope" value="Bacteria"/>
</dbReference>
<protein>
    <recommendedName>
        <fullName evidence="3">DUF4250 domain-containing protein</fullName>
    </recommendedName>
</protein>
<organism evidence="1 2">
    <name type="scientific">Clostridium perfringens (strain ATCC 13124 / DSM 756 / JCM 1290 / NCIMB 6125 / NCTC 8237 / Type A)</name>
    <dbReference type="NCBI Taxonomy" id="195103"/>
    <lineage>
        <taxon>Bacteria</taxon>
        <taxon>Bacillati</taxon>
        <taxon>Bacillota</taxon>
        <taxon>Clostridia</taxon>
        <taxon>Eubacteriales</taxon>
        <taxon>Clostridiaceae</taxon>
        <taxon>Clostridium</taxon>
    </lineage>
</organism>
<dbReference type="EMBL" id="CP000246">
    <property type="protein sequence ID" value="ABG82593.1"/>
    <property type="molecule type" value="Genomic_DNA"/>
</dbReference>
<sequence>MDIGNYREMDPYMLLSIINLKLRDYYSDIESLCDDLGIEKDIIGQRLKDCGYIYNRENNQFVAE</sequence>
<reference evidence="1 2" key="1">
    <citation type="journal article" date="2006" name="Genome Res.">
        <title>Skewed genomic variability in strains of the toxigenic bacterial pathogen, Clostridium perfringens.</title>
        <authorList>
            <person name="Myers G.S."/>
            <person name="Rasko D.A."/>
            <person name="Cheung J.K."/>
            <person name="Ravel J."/>
            <person name="Seshadri R."/>
            <person name="Deboy R.T."/>
            <person name="Ren Q."/>
            <person name="Varga J."/>
            <person name="Awad M.M."/>
            <person name="Brinkac L.M."/>
            <person name="Daugherty S.C."/>
            <person name="Haft D.H."/>
            <person name="Dodson R.J."/>
            <person name="Madupu R."/>
            <person name="Nelson W.C."/>
            <person name="Rosovitz M.J."/>
            <person name="Sullivan S.A."/>
            <person name="Khouri H."/>
            <person name="Dimitrov G.I."/>
            <person name="Watkins K.L."/>
            <person name="Mulligan S."/>
            <person name="Benton J."/>
            <person name="Radune D."/>
            <person name="Fisher D.J."/>
            <person name="Atkins H.S."/>
            <person name="Hiscox T."/>
            <person name="Jost B.H."/>
            <person name="Billington S.J."/>
            <person name="Songer J.G."/>
            <person name="McClane B.A."/>
            <person name="Titball R.W."/>
            <person name="Rood J.I."/>
            <person name="Melville S.B."/>
            <person name="Paulsen I.T."/>
        </authorList>
    </citation>
    <scope>NUCLEOTIDE SEQUENCE [LARGE SCALE GENOMIC DNA]</scope>
    <source>
        <strain evidence="2">ATCC 13124 / DSM 756 / JCM 1290 / NCIMB 6125 / NCTC 8237 / S 107 / Type A</strain>
    </source>
</reference>
<dbReference type="Proteomes" id="UP000001823">
    <property type="component" value="Chromosome"/>
</dbReference>
<dbReference type="KEGG" id="cpf:CPF_1734"/>
<dbReference type="AlphaFoldDB" id="A0A0H2YP88"/>
<evidence type="ECO:0000313" key="2">
    <source>
        <dbReference type="Proteomes" id="UP000001823"/>
    </source>
</evidence>
<accession>A0A0H2YP88</accession>
<dbReference type="STRING" id="195103.CPF_1734"/>
<dbReference type="GeneID" id="93001980"/>
<proteinExistence type="predicted"/>
<evidence type="ECO:0000313" key="1">
    <source>
        <dbReference type="EMBL" id="ABG82593.1"/>
    </source>
</evidence>
<dbReference type="Pfam" id="PF14056">
    <property type="entry name" value="DUF4250"/>
    <property type="match status" value="1"/>
</dbReference>
<evidence type="ECO:0008006" key="3">
    <source>
        <dbReference type="Google" id="ProtNLM"/>
    </source>
</evidence>
<gene>
    <name evidence="1" type="ordered locus">CPF_1734</name>
</gene>
<name>A0A0H2YP88_CLOP1</name>